<dbReference type="PANTHER" id="PTHR11895:SF76">
    <property type="entry name" value="INDOLEACETAMIDE HYDROLASE"/>
    <property type="match status" value="1"/>
</dbReference>
<dbReference type="Gene3D" id="3.90.1300.10">
    <property type="entry name" value="Amidase signature (AS) domain"/>
    <property type="match status" value="1"/>
</dbReference>
<evidence type="ECO:0000259" key="1">
    <source>
        <dbReference type="Pfam" id="PF01425"/>
    </source>
</evidence>
<dbReference type="EC" id="3.5.1.4" evidence="2"/>
<comment type="caution">
    <text evidence="2">The sequence shown here is derived from an EMBL/GenBank/DDBJ whole genome shotgun (WGS) entry which is preliminary data.</text>
</comment>
<dbReference type="PANTHER" id="PTHR11895">
    <property type="entry name" value="TRANSAMIDASE"/>
    <property type="match status" value="1"/>
</dbReference>
<dbReference type="EMBL" id="JAVDYI010000001">
    <property type="protein sequence ID" value="MDR7358767.1"/>
    <property type="molecule type" value="Genomic_DNA"/>
</dbReference>
<dbReference type="InterPro" id="IPR023631">
    <property type="entry name" value="Amidase_dom"/>
</dbReference>
<keyword evidence="3" id="KW-1185">Reference proteome</keyword>
<dbReference type="InterPro" id="IPR020556">
    <property type="entry name" value="Amidase_CS"/>
</dbReference>
<feature type="domain" description="Amidase" evidence="1">
    <location>
        <begin position="25"/>
        <end position="450"/>
    </location>
</feature>
<keyword evidence="2" id="KW-0378">Hydrolase</keyword>
<dbReference type="Proteomes" id="UP001183817">
    <property type="component" value="Unassembled WGS sequence"/>
</dbReference>
<dbReference type="Pfam" id="PF01425">
    <property type="entry name" value="Amidase"/>
    <property type="match status" value="1"/>
</dbReference>
<dbReference type="InterPro" id="IPR000120">
    <property type="entry name" value="Amidase"/>
</dbReference>
<reference evidence="2 3" key="1">
    <citation type="submission" date="2023-07" db="EMBL/GenBank/DDBJ databases">
        <title>Sequencing the genomes of 1000 actinobacteria strains.</title>
        <authorList>
            <person name="Klenk H.-P."/>
        </authorList>
    </citation>
    <scope>NUCLEOTIDE SEQUENCE [LARGE SCALE GENOMIC DNA]</scope>
    <source>
        <strain evidence="2 3">DSM 20167</strain>
    </source>
</reference>
<sequence>MNAIQDMGAREMTEAIKRRDLSAREALESHIEQIERVNGPINAVVTTDFDRARELAAKADEATAQGKSTGLLHGLPMTHKDTFNTAGLLTTQGSLALKDNVPQTDDLQIARLAAAGAIRTGKTNVPEFGAGSHTFNEVFGTTTNPYDTALSAGGSSGGVAAVIAARIQPLGEGSDMGGSLRIPASFCNVVGFRPSYGVIPMPAPTDAWSWLARSGPMARTVDDIALFMEATAGDSDRVLTPNTLSGRDFAQLEPNALRGIRIGYSRDFGIGVPVEPEVLEVLDAQIAVFEQAGAHVEEASIDLREADLVFGNTRAYDFAAMLGDLVRSRREIIKPEVIWNVEKGWALDAEDLIATTAARTRLEIAVQKFFATFDLFLSPAAQVLPFDASWRYPQEIAGVPATTYLDWMRSACLISGTSLPALSIPAGFTADGLPVGLQMTANHYKDVELLCYARDFEQRTSFAERAPQWVATGLKGQEIR</sequence>
<evidence type="ECO:0000313" key="2">
    <source>
        <dbReference type="EMBL" id="MDR7358767.1"/>
    </source>
</evidence>
<protein>
    <submittedName>
        <fullName evidence="2">Amidase</fullName>
        <ecNumber evidence="2">3.5.1.4</ecNumber>
    </submittedName>
</protein>
<dbReference type="PROSITE" id="PS00571">
    <property type="entry name" value="AMIDASES"/>
    <property type="match status" value="1"/>
</dbReference>
<accession>A0ABU2BJE3</accession>
<evidence type="ECO:0000313" key="3">
    <source>
        <dbReference type="Proteomes" id="UP001183817"/>
    </source>
</evidence>
<gene>
    <name evidence="2" type="ORF">J2S64_002458</name>
</gene>
<dbReference type="InterPro" id="IPR036928">
    <property type="entry name" value="AS_sf"/>
</dbReference>
<name>A0ABU2BJE3_9MICC</name>
<dbReference type="SUPFAM" id="SSF75304">
    <property type="entry name" value="Amidase signature (AS) enzymes"/>
    <property type="match status" value="1"/>
</dbReference>
<proteinExistence type="predicted"/>
<organism evidence="2 3">
    <name type="scientific">Paeniglutamicibacter sulfureus</name>
    <dbReference type="NCBI Taxonomy" id="43666"/>
    <lineage>
        <taxon>Bacteria</taxon>
        <taxon>Bacillati</taxon>
        <taxon>Actinomycetota</taxon>
        <taxon>Actinomycetes</taxon>
        <taxon>Micrococcales</taxon>
        <taxon>Micrococcaceae</taxon>
        <taxon>Paeniglutamicibacter</taxon>
    </lineage>
</organism>
<dbReference type="GO" id="GO:0004040">
    <property type="term" value="F:amidase activity"/>
    <property type="evidence" value="ECO:0007669"/>
    <property type="project" value="UniProtKB-EC"/>
</dbReference>